<sequence>MTDPVRTALAAAHAHGPGKSLGPVGGAVRVGRPRPTRSVPLSHLADDPSFGAALAGTLSVALAPRRWEPWNPHNDHRGYPSPRCVYPTDAALRLGGERWPVDPVRLVLEGERPLPDPAAVGSATVELTVAPHRLPDGYGTLRDALALLEAGHVTSCLIEAGRTAGLVGHASSRGGGGRSGVVAEVTFEEGEVADRPWRQAVAERSGALAPRGLSADPRPLPAGTLGRVVRDSRPPAGSLAGRRGAVRLRHRLAVRGIVGVRDGLYELGEGGPDLIRPGRATEWIGPAFGFGRAAVDVPGMNVVWAISGDVEGAVREQGPDAYRDMLLAAGAAAQHVCSAAAVSGLFCRPVRSFDEPAAEAAMRADPGEDIVYMLLIGRPRALDFCYDLTDPGEFP</sequence>
<accession>A0A1M7FRM1</accession>
<feature type="region of interest" description="Disordered" evidence="1">
    <location>
        <begin position="208"/>
        <end position="240"/>
    </location>
</feature>
<feature type="region of interest" description="Disordered" evidence="1">
    <location>
        <begin position="1"/>
        <end position="26"/>
    </location>
</feature>
<name>A0A1M7FRM1_9ACTN</name>
<proteinExistence type="predicted"/>
<dbReference type="STRING" id="310782.SAMN05216499_10839"/>
<dbReference type="Gene3D" id="3.40.109.10">
    <property type="entry name" value="NADH Oxidase"/>
    <property type="match status" value="1"/>
</dbReference>
<protein>
    <recommendedName>
        <fullName evidence="4">Nitroreductase family protein</fullName>
    </recommendedName>
</protein>
<organism evidence="2 3">
    <name type="scientific">Actinacidiphila paucisporea</name>
    <dbReference type="NCBI Taxonomy" id="310782"/>
    <lineage>
        <taxon>Bacteria</taxon>
        <taxon>Bacillati</taxon>
        <taxon>Actinomycetota</taxon>
        <taxon>Actinomycetes</taxon>
        <taxon>Kitasatosporales</taxon>
        <taxon>Streptomycetaceae</taxon>
        <taxon>Actinacidiphila</taxon>
    </lineage>
</organism>
<dbReference type="GO" id="GO:0016491">
    <property type="term" value="F:oxidoreductase activity"/>
    <property type="evidence" value="ECO:0007669"/>
    <property type="project" value="InterPro"/>
</dbReference>
<reference evidence="2 3" key="1">
    <citation type="submission" date="2016-11" db="EMBL/GenBank/DDBJ databases">
        <authorList>
            <person name="Jaros S."/>
            <person name="Januszkiewicz K."/>
            <person name="Wedrychowicz H."/>
        </authorList>
    </citation>
    <scope>NUCLEOTIDE SEQUENCE [LARGE SCALE GENOMIC DNA]</scope>
    <source>
        <strain evidence="2 3">CGMCC 4.2025</strain>
    </source>
</reference>
<gene>
    <name evidence="2" type="ORF">SAMN05216499_10839</name>
</gene>
<evidence type="ECO:0000256" key="1">
    <source>
        <dbReference type="SAM" id="MobiDB-lite"/>
    </source>
</evidence>
<dbReference type="RefSeq" id="WP_073498159.1">
    <property type="nucleotide sequence ID" value="NZ_FRBI01000008.1"/>
</dbReference>
<dbReference type="Proteomes" id="UP000184111">
    <property type="component" value="Unassembled WGS sequence"/>
</dbReference>
<evidence type="ECO:0000313" key="3">
    <source>
        <dbReference type="Proteomes" id="UP000184111"/>
    </source>
</evidence>
<dbReference type="AlphaFoldDB" id="A0A1M7FRM1"/>
<evidence type="ECO:0008006" key="4">
    <source>
        <dbReference type="Google" id="ProtNLM"/>
    </source>
</evidence>
<dbReference type="OrthoDB" id="3662644at2"/>
<dbReference type="InterPro" id="IPR000415">
    <property type="entry name" value="Nitroreductase-like"/>
</dbReference>
<evidence type="ECO:0000313" key="2">
    <source>
        <dbReference type="EMBL" id="SHM06772.1"/>
    </source>
</evidence>
<keyword evidence="3" id="KW-1185">Reference proteome</keyword>
<dbReference type="SUPFAM" id="SSF55469">
    <property type="entry name" value="FMN-dependent nitroreductase-like"/>
    <property type="match status" value="1"/>
</dbReference>
<dbReference type="EMBL" id="FRBI01000008">
    <property type="protein sequence ID" value="SHM06772.1"/>
    <property type="molecule type" value="Genomic_DNA"/>
</dbReference>